<keyword evidence="3" id="KW-1185">Reference proteome</keyword>
<proteinExistence type="predicted"/>
<accession>A0ABU5IDD2</accession>
<evidence type="ECO:0000256" key="1">
    <source>
        <dbReference type="SAM" id="SignalP"/>
    </source>
</evidence>
<evidence type="ECO:0000313" key="2">
    <source>
        <dbReference type="EMBL" id="MDZ5456983.1"/>
    </source>
</evidence>
<sequence length="117" mass="12468">MKKTIDSLLAVTSLVVATAASAAPAGSISAADIKGDWPLTVQPVRVLCQGPDIVMLEAPNGKAYGVMSKHRAQREFGARDIDEVWRVTDAKGRRSSNLVDVVNLATEKCRASGQFKS</sequence>
<name>A0ABU5IDD2_9BURK</name>
<keyword evidence="1" id="KW-0732">Signal</keyword>
<feature type="signal peptide" evidence="1">
    <location>
        <begin position="1"/>
        <end position="22"/>
    </location>
</feature>
<feature type="chain" id="PRO_5045608312" description="DUF2511 domain-containing protein" evidence="1">
    <location>
        <begin position="23"/>
        <end position="117"/>
    </location>
</feature>
<dbReference type="EMBL" id="JAXOJX010000013">
    <property type="protein sequence ID" value="MDZ5456983.1"/>
    <property type="molecule type" value="Genomic_DNA"/>
</dbReference>
<organism evidence="2 3">
    <name type="scientific">Azohydromonas lata</name>
    <dbReference type="NCBI Taxonomy" id="45677"/>
    <lineage>
        <taxon>Bacteria</taxon>
        <taxon>Pseudomonadati</taxon>
        <taxon>Pseudomonadota</taxon>
        <taxon>Betaproteobacteria</taxon>
        <taxon>Burkholderiales</taxon>
        <taxon>Sphaerotilaceae</taxon>
        <taxon>Azohydromonas</taxon>
    </lineage>
</organism>
<dbReference type="Proteomes" id="UP001293718">
    <property type="component" value="Unassembled WGS sequence"/>
</dbReference>
<gene>
    <name evidence="2" type="ORF">SM757_10425</name>
</gene>
<reference evidence="2 3" key="1">
    <citation type="submission" date="2023-11" db="EMBL/GenBank/DDBJ databases">
        <title>Draft genome of Azohydromonas lata strain H1 (DSM1123), a polyhydroxyalkanoate producer.</title>
        <authorList>
            <person name="Traversa D."/>
            <person name="D'Addabbo P."/>
            <person name="Pazzani C."/>
            <person name="Manzari C."/>
            <person name="Chiara M."/>
            <person name="Scrascia M."/>
        </authorList>
    </citation>
    <scope>NUCLEOTIDE SEQUENCE [LARGE SCALE GENOMIC DNA]</scope>
    <source>
        <strain evidence="2 3">H1</strain>
    </source>
</reference>
<comment type="caution">
    <text evidence="2">The sequence shown here is derived from an EMBL/GenBank/DDBJ whole genome shotgun (WGS) entry which is preliminary data.</text>
</comment>
<protein>
    <recommendedName>
        <fullName evidence="4">DUF2511 domain-containing protein</fullName>
    </recommendedName>
</protein>
<evidence type="ECO:0008006" key="4">
    <source>
        <dbReference type="Google" id="ProtNLM"/>
    </source>
</evidence>
<evidence type="ECO:0000313" key="3">
    <source>
        <dbReference type="Proteomes" id="UP001293718"/>
    </source>
</evidence>
<dbReference type="RefSeq" id="WP_322465412.1">
    <property type="nucleotide sequence ID" value="NZ_JAXOJX010000013.1"/>
</dbReference>